<feature type="region of interest" description="Disordered" evidence="1">
    <location>
        <begin position="189"/>
        <end position="237"/>
    </location>
</feature>
<name>A0A553NXQ9_TIGCA</name>
<comment type="caution">
    <text evidence="4">The sequence shown here is derived from an EMBL/GenBank/DDBJ whole genome shotgun (WGS) entry which is preliminary data.</text>
</comment>
<dbReference type="Proteomes" id="UP000318571">
    <property type="component" value="Chromosome 9"/>
</dbReference>
<dbReference type="CDD" id="cd07042">
    <property type="entry name" value="STAS_SulP_like_sulfate_transporter"/>
    <property type="match status" value="1"/>
</dbReference>
<dbReference type="STRING" id="6832.A0A553NXQ9"/>
<dbReference type="EMBL" id="VCGU01000009">
    <property type="protein sequence ID" value="TRY70210.1"/>
    <property type="molecule type" value="Genomic_DNA"/>
</dbReference>
<gene>
    <name evidence="4" type="ORF">TCAL_07516</name>
</gene>
<dbReference type="InterPro" id="IPR001902">
    <property type="entry name" value="SLC26A/SulP_fam"/>
</dbReference>
<dbReference type="OMA" id="WISTFIF"/>
<dbReference type="SUPFAM" id="SSF52091">
    <property type="entry name" value="SpoIIaa-like"/>
    <property type="match status" value="1"/>
</dbReference>
<dbReference type="InterPro" id="IPR002645">
    <property type="entry name" value="STAS_dom"/>
</dbReference>
<feature type="transmembrane region" description="Helical" evidence="2">
    <location>
        <begin position="20"/>
        <end position="51"/>
    </location>
</feature>
<keyword evidence="2" id="KW-0812">Transmembrane</keyword>
<evidence type="ECO:0000313" key="5">
    <source>
        <dbReference type="Proteomes" id="UP000318571"/>
    </source>
</evidence>
<dbReference type="PROSITE" id="PS50801">
    <property type="entry name" value="STAS"/>
    <property type="match status" value="1"/>
</dbReference>
<feature type="compositionally biased region" description="Polar residues" evidence="1">
    <location>
        <begin position="216"/>
        <end position="237"/>
    </location>
</feature>
<dbReference type="OrthoDB" id="7365796at2759"/>
<dbReference type="PANTHER" id="PTHR11814">
    <property type="entry name" value="SULFATE TRANSPORTER"/>
    <property type="match status" value="1"/>
</dbReference>
<sequence length="237" mass="26601">MLMQFHDFPKFYKNSKLDGLLWLVTFIAVIVLDIDSGLIIGIAVALLVLLFRSISTNIQEVGPVPETGLVVEIKESEFAIRPREAVILRISGAINFANFESVIDRLRKKVLKLQSEDRKLVVLDISNVPYMDQTGAKKMCLWLKEDKGSERVLAAPTGKVERMLKRFEVDPNKLYPTVMDALLKKSLSGINPATTKTDPNSLEKEHTDHGEDNRGFQGQSEEVKTPTNTFDQGDTQL</sequence>
<evidence type="ECO:0000256" key="2">
    <source>
        <dbReference type="SAM" id="Phobius"/>
    </source>
</evidence>
<feature type="compositionally biased region" description="Polar residues" evidence="1">
    <location>
        <begin position="189"/>
        <end position="200"/>
    </location>
</feature>
<evidence type="ECO:0000256" key="1">
    <source>
        <dbReference type="SAM" id="MobiDB-lite"/>
    </source>
</evidence>
<keyword evidence="2" id="KW-0472">Membrane</keyword>
<proteinExistence type="predicted"/>
<dbReference type="AlphaFoldDB" id="A0A553NXQ9"/>
<dbReference type="Pfam" id="PF01740">
    <property type="entry name" value="STAS"/>
    <property type="match status" value="1"/>
</dbReference>
<reference evidence="4 5" key="1">
    <citation type="journal article" date="2018" name="Nat. Ecol. Evol.">
        <title>Genomic signatures of mitonuclear coevolution across populations of Tigriopus californicus.</title>
        <authorList>
            <person name="Barreto F.S."/>
            <person name="Watson E.T."/>
            <person name="Lima T.G."/>
            <person name="Willett C.S."/>
            <person name="Edmands S."/>
            <person name="Li W."/>
            <person name="Burton R.S."/>
        </authorList>
    </citation>
    <scope>NUCLEOTIDE SEQUENCE [LARGE SCALE GENOMIC DNA]</scope>
    <source>
        <strain evidence="4 5">San Diego</strain>
    </source>
</reference>
<feature type="domain" description="STAS" evidence="3">
    <location>
        <begin position="86"/>
        <end position="190"/>
    </location>
</feature>
<keyword evidence="2" id="KW-1133">Transmembrane helix</keyword>
<evidence type="ECO:0000259" key="3">
    <source>
        <dbReference type="PROSITE" id="PS50801"/>
    </source>
</evidence>
<keyword evidence="5" id="KW-1185">Reference proteome</keyword>
<feature type="compositionally biased region" description="Basic and acidic residues" evidence="1">
    <location>
        <begin position="201"/>
        <end position="214"/>
    </location>
</feature>
<accession>A0A553NXQ9</accession>
<evidence type="ECO:0000313" key="4">
    <source>
        <dbReference type="EMBL" id="TRY70210.1"/>
    </source>
</evidence>
<dbReference type="GO" id="GO:0016020">
    <property type="term" value="C:membrane"/>
    <property type="evidence" value="ECO:0007669"/>
    <property type="project" value="InterPro"/>
</dbReference>
<protein>
    <recommendedName>
        <fullName evidence="3">STAS domain-containing protein</fullName>
    </recommendedName>
</protein>
<organism evidence="4 5">
    <name type="scientific">Tigriopus californicus</name>
    <name type="common">Marine copepod</name>
    <dbReference type="NCBI Taxonomy" id="6832"/>
    <lineage>
        <taxon>Eukaryota</taxon>
        <taxon>Metazoa</taxon>
        <taxon>Ecdysozoa</taxon>
        <taxon>Arthropoda</taxon>
        <taxon>Crustacea</taxon>
        <taxon>Multicrustacea</taxon>
        <taxon>Hexanauplia</taxon>
        <taxon>Copepoda</taxon>
        <taxon>Harpacticoida</taxon>
        <taxon>Harpacticidae</taxon>
        <taxon>Tigriopus</taxon>
    </lineage>
</organism>
<dbReference type="Gene3D" id="3.30.750.24">
    <property type="entry name" value="STAS domain"/>
    <property type="match status" value="1"/>
</dbReference>
<dbReference type="InterPro" id="IPR036513">
    <property type="entry name" value="STAS_dom_sf"/>
</dbReference>
<dbReference type="GO" id="GO:0055085">
    <property type="term" value="P:transmembrane transport"/>
    <property type="evidence" value="ECO:0007669"/>
    <property type="project" value="InterPro"/>
</dbReference>